<keyword evidence="2" id="KW-1185">Reference proteome</keyword>
<name>A0A0D2B6U0_9EURO</name>
<sequence>MSKTEPDSSSDQVSILKNNLTRAWAAVSSGPTVEPYHVKVTEALSASADVEIREASVRARHKNLLDHEMPKVFGEGQCSALLVSIRHTASEIAAARDAYNNLNTTFISATNLVCSQQKHALRRYRSDQDWKATQTLAKVIFDPGVWDQLQSWWPSGPDNVAETAKSSREILQGLERACAILLQSVVPPHAATYHIMSLDYLLAGEMLAAHIGQSLTPLCDPGVVGKVSRMIRKAAKRARRQRLV</sequence>
<reference evidence="1 2" key="1">
    <citation type="submission" date="2015-01" db="EMBL/GenBank/DDBJ databases">
        <title>The Genome Sequence of Exophiala spinifera CBS89968.</title>
        <authorList>
            <consortium name="The Broad Institute Genomics Platform"/>
            <person name="Cuomo C."/>
            <person name="de Hoog S."/>
            <person name="Gorbushina A."/>
            <person name="Stielow B."/>
            <person name="Teixiera M."/>
            <person name="Abouelleil A."/>
            <person name="Chapman S.B."/>
            <person name="Priest M."/>
            <person name="Young S.K."/>
            <person name="Wortman J."/>
            <person name="Nusbaum C."/>
            <person name="Birren B."/>
        </authorList>
    </citation>
    <scope>NUCLEOTIDE SEQUENCE [LARGE SCALE GENOMIC DNA]</scope>
    <source>
        <strain evidence="1 2">CBS 89968</strain>
    </source>
</reference>
<dbReference type="GeneID" id="27334260"/>
<dbReference type="Proteomes" id="UP000053328">
    <property type="component" value="Unassembled WGS sequence"/>
</dbReference>
<dbReference type="AlphaFoldDB" id="A0A0D2B6U0"/>
<proteinExistence type="predicted"/>
<gene>
    <name evidence="1" type="ORF">PV08_07177</name>
</gene>
<dbReference type="EMBL" id="KN847496">
    <property type="protein sequence ID" value="KIW14395.1"/>
    <property type="molecule type" value="Genomic_DNA"/>
</dbReference>
<dbReference type="VEuPathDB" id="FungiDB:PV08_07177"/>
<evidence type="ECO:0000313" key="1">
    <source>
        <dbReference type="EMBL" id="KIW14395.1"/>
    </source>
</evidence>
<dbReference type="RefSeq" id="XP_016234611.1">
    <property type="nucleotide sequence ID" value="XM_016381509.1"/>
</dbReference>
<dbReference type="HOGENOM" id="CLU_1138024_0_0_1"/>
<protein>
    <submittedName>
        <fullName evidence="1">Uncharacterized protein</fullName>
    </submittedName>
</protein>
<organism evidence="1 2">
    <name type="scientific">Exophiala spinifera</name>
    <dbReference type="NCBI Taxonomy" id="91928"/>
    <lineage>
        <taxon>Eukaryota</taxon>
        <taxon>Fungi</taxon>
        <taxon>Dikarya</taxon>
        <taxon>Ascomycota</taxon>
        <taxon>Pezizomycotina</taxon>
        <taxon>Eurotiomycetes</taxon>
        <taxon>Chaetothyriomycetidae</taxon>
        <taxon>Chaetothyriales</taxon>
        <taxon>Herpotrichiellaceae</taxon>
        <taxon>Exophiala</taxon>
    </lineage>
</organism>
<evidence type="ECO:0000313" key="2">
    <source>
        <dbReference type="Proteomes" id="UP000053328"/>
    </source>
</evidence>
<accession>A0A0D2B6U0</accession>